<evidence type="ECO:0000313" key="1">
    <source>
        <dbReference type="EMBL" id="SDZ61162.1"/>
    </source>
</evidence>
<dbReference type="AlphaFoldDB" id="A0A1H3UFC7"/>
<dbReference type="InterPro" id="IPR036366">
    <property type="entry name" value="PGBDSf"/>
</dbReference>
<dbReference type="Gene3D" id="1.10.101.10">
    <property type="entry name" value="PGBD-like superfamily/PGBD"/>
    <property type="match status" value="1"/>
</dbReference>
<evidence type="ECO:0008006" key="3">
    <source>
        <dbReference type="Google" id="ProtNLM"/>
    </source>
</evidence>
<accession>A0A1H3UFC7</accession>
<dbReference type="Proteomes" id="UP000183417">
    <property type="component" value="Unassembled WGS sequence"/>
</dbReference>
<proteinExistence type="predicted"/>
<gene>
    <name evidence="1" type="ORF">SAMN05421547_1447</name>
</gene>
<dbReference type="InterPro" id="IPR036365">
    <property type="entry name" value="PGBD-like_sf"/>
</dbReference>
<dbReference type="InterPro" id="IPR009045">
    <property type="entry name" value="Zn_M74/Hedgehog-like"/>
</dbReference>
<dbReference type="SUPFAM" id="SSF47090">
    <property type="entry name" value="PGBD-like"/>
    <property type="match status" value="1"/>
</dbReference>
<dbReference type="EMBL" id="FNPE01000044">
    <property type="protein sequence ID" value="SDZ61162.1"/>
    <property type="molecule type" value="Genomic_DNA"/>
</dbReference>
<dbReference type="GeneID" id="94693260"/>
<reference evidence="1 2" key="1">
    <citation type="submission" date="2016-10" db="EMBL/GenBank/DDBJ databases">
        <authorList>
            <person name="de Groot N.N."/>
        </authorList>
    </citation>
    <scope>NUCLEOTIDE SEQUENCE [LARGE SCALE GENOMIC DNA]</scope>
    <source>
        <strain evidence="1 2">LMG 24775</strain>
    </source>
</reference>
<name>A0A1H3UFC7_9BURK</name>
<dbReference type="RefSeq" id="WP_034364978.1">
    <property type="nucleotide sequence ID" value="NZ_AP025556.1"/>
</dbReference>
<organism evidence="1 2">
    <name type="scientific">Delftia lacustris</name>
    <dbReference type="NCBI Taxonomy" id="558537"/>
    <lineage>
        <taxon>Bacteria</taxon>
        <taxon>Pseudomonadati</taxon>
        <taxon>Pseudomonadota</taxon>
        <taxon>Betaproteobacteria</taxon>
        <taxon>Burkholderiales</taxon>
        <taxon>Comamonadaceae</taxon>
        <taxon>Delftia</taxon>
    </lineage>
</organism>
<protein>
    <recommendedName>
        <fullName evidence="3">Peptidoglycan binding domain-containing protein</fullName>
    </recommendedName>
</protein>
<dbReference type="Gene3D" id="3.30.1380.10">
    <property type="match status" value="1"/>
</dbReference>
<evidence type="ECO:0000313" key="2">
    <source>
        <dbReference type="Proteomes" id="UP000183417"/>
    </source>
</evidence>
<dbReference type="SUPFAM" id="SSF55166">
    <property type="entry name" value="Hedgehog/DD-peptidase"/>
    <property type="match status" value="1"/>
</dbReference>
<sequence>MPDIKDSVGEGGSNQVHDVALLQAMLRVVKDAKNAPYLGVDYDGSYGAQTRAALERFQNDHKLAAAKAAPGQPQAGGAKEALGLAAAGGATVAKLSAMLPASHQNMRSANNSKTVYIEAKAQDAATSKAAIANDAEYEPTFRAKLASLVQQMYDTHKIALWITPTGRRRTFAQQAAETQTKAGPGESNHNFGRAADIGFKRFQWVKGDGSIVTDADWLNQLHTAKAADAARWWDERDRLAAKQGLLPLKFERVHLQAFAQEGVSNQRSLAKLLNAVSQNNMRWKSAYQADLQSQGKHWVTVGSAKSIWAGTASVTKADLAKARTLATGKQVKETQITQDEVAAMRRMLKADFEQADLNWSKWAPVP</sequence>